<gene>
    <name evidence="1" type="ORF">HLH15_00960</name>
</gene>
<dbReference type="Proteomes" id="UP000555322">
    <property type="component" value="Unassembled WGS sequence"/>
</dbReference>
<evidence type="ECO:0000313" key="2">
    <source>
        <dbReference type="Proteomes" id="UP000555322"/>
    </source>
</evidence>
<keyword evidence="2" id="KW-1185">Reference proteome</keyword>
<protein>
    <submittedName>
        <fullName evidence="1">Uncharacterized protein</fullName>
    </submittedName>
</protein>
<dbReference type="EMBL" id="JABERJ010000004">
    <property type="protein sequence ID" value="NNH25071.1"/>
    <property type="molecule type" value="Genomic_DNA"/>
</dbReference>
<organism evidence="1 2">
    <name type="scientific">Acinetobacter terrestris</name>
    <dbReference type="NCBI Taxonomy" id="2529843"/>
    <lineage>
        <taxon>Bacteria</taxon>
        <taxon>Pseudomonadati</taxon>
        <taxon>Pseudomonadota</taxon>
        <taxon>Gammaproteobacteria</taxon>
        <taxon>Moraxellales</taxon>
        <taxon>Moraxellaceae</taxon>
        <taxon>Acinetobacter</taxon>
        <taxon>Acinetobacter Taxon 24</taxon>
    </lineage>
</organism>
<reference evidence="1 2" key="1">
    <citation type="submission" date="2020-04" db="EMBL/GenBank/DDBJ databases">
        <title>Acinetobacter Taxon 24.</title>
        <authorList>
            <person name="Nemec A."/>
            <person name="Radolfova-Krizova L."/>
            <person name="Higgins P.G."/>
            <person name="Spanelova P."/>
        </authorList>
    </citation>
    <scope>NUCLEOTIDE SEQUENCE [LARGE SCALE GENOMIC DNA]</scope>
    <source>
        <strain evidence="1 2">ANC 5084</strain>
    </source>
</reference>
<name>A0ABX1UR17_9GAMM</name>
<evidence type="ECO:0000313" key="1">
    <source>
        <dbReference type="EMBL" id="NNH25071.1"/>
    </source>
</evidence>
<proteinExistence type="predicted"/>
<comment type="caution">
    <text evidence="1">The sequence shown here is derived from an EMBL/GenBank/DDBJ whole genome shotgun (WGS) entry which is preliminary data.</text>
</comment>
<sequence length="77" mass="8969">MKRLLILSIIFAVLVLGYWVYQDAEMKKKREVNQLIHESSQSLNIIELSPHNFIYKQVDEVVEVRSSVHLIAKSSEL</sequence>
<dbReference type="RefSeq" id="WP_171535459.1">
    <property type="nucleotide sequence ID" value="NZ_JABERJ010000004.1"/>
</dbReference>
<accession>A0ABX1UR17</accession>